<dbReference type="InterPro" id="IPR013777">
    <property type="entry name" value="A-amylase-like"/>
</dbReference>
<keyword evidence="11" id="KW-0119">Carbohydrate metabolism</keyword>
<dbReference type="EC" id="3.2.1.1" evidence="4"/>
<accession>A0ABR4PDJ4</accession>
<evidence type="ECO:0000256" key="6">
    <source>
        <dbReference type="ARBA" id="ARBA00022729"/>
    </source>
</evidence>
<comment type="cofactor">
    <cofactor evidence="2">
        <name>Ca(2+)</name>
        <dbReference type="ChEBI" id="CHEBI:29108"/>
    </cofactor>
</comment>
<protein>
    <recommendedName>
        <fullName evidence="4">alpha-amylase</fullName>
        <ecNumber evidence="4">3.2.1.1</ecNumber>
    </recommendedName>
</protein>
<evidence type="ECO:0000256" key="10">
    <source>
        <dbReference type="ARBA" id="ARBA00023180"/>
    </source>
</evidence>
<keyword evidence="5" id="KW-0479">Metal-binding</keyword>
<evidence type="ECO:0000256" key="13">
    <source>
        <dbReference type="SAM" id="SignalP"/>
    </source>
</evidence>
<reference evidence="15 16" key="1">
    <citation type="submission" date="2024-06" db="EMBL/GenBank/DDBJ databases">
        <title>Complete genome of Phlyctema vagabunda strain 19-DSS-EL-015.</title>
        <authorList>
            <person name="Fiorenzani C."/>
        </authorList>
    </citation>
    <scope>NUCLEOTIDE SEQUENCE [LARGE SCALE GENOMIC DNA]</scope>
    <source>
        <strain evidence="15 16">19-DSS-EL-015</strain>
    </source>
</reference>
<keyword evidence="10" id="KW-0325">Glycoprotein</keyword>
<dbReference type="SUPFAM" id="SSF51011">
    <property type="entry name" value="Glycosyl hydrolase domain"/>
    <property type="match status" value="1"/>
</dbReference>
<dbReference type="Pfam" id="PF09260">
    <property type="entry name" value="A_amylase_dom_C"/>
    <property type="match status" value="1"/>
</dbReference>
<gene>
    <name evidence="15" type="ORF">PVAG01_07785</name>
</gene>
<evidence type="ECO:0000259" key="14">
    <source>
        <dbReference type="SMART" id="SM00642"/>
    </source>
</evidence>
<dbReference type="Pfam" id="PF00128">
    <property type="entry name" value="Alpha-amylase"/>
    <property type="match status" value="2"/>
</dbReference>
<evidence type="ECO:0000313" key="16">
    <source>
        <dbReference type="Proteomes" id="UP001629113"/>
    </source>
</evidence>
<evidence type="ECO:0000256" key="11">
    <source>
        <dbReference type="ARBA" id="ARBA00023277"/>
    </source>
</evidence>
<comment type="similarity">
    <text evidence="3">Belongs to the glycosyl hydrolase 13 family.</text>
</comment>
<dbReference type="EMBL" id="JBFCZG010000006">
    <property type="protein sequence ID" value="KAL3421340.1"/>
    <property type="molecule type" value="Genomic_DNA"/>
</dbReference>
<keyword evidence="9" id="KW-1015">Disulfide bond</keyword>
<name>A0ABR4PDJ4_9HELO</name>
<feature type="chain" id="PRO_5046191082" description="alpha-amylase" evidence="13">
    <location>
        <begin position="19"/>
        <end position="498"/>
    </location>
</feature>
<evidence type="ECO:0000256" key="3">
    <source>
        <dbReference type="ARBA" id="ARBA00008061"/>
    </source>
</evidence>
<keyword evidence="12" id="KW-0326">Glycosidase</keyword>
<feature type="signal peptide" evidence="13">
    <location>
        <begin position="1"/>
        <end position="18"/>
    </location>
</feature>
<dbReference type="SUPFAM" id="SSF51445">
    <property type="entry name" value="(Trans)glycosidases"/>
    <property type="match status" value="1"/>
</dbReference>
<dbReference type="InterPro" id="IPR006047">
    <property type="entry name" value="GH13_cat_dom"/>
</dbReference>
<keyword evidence="8" id="KW-0106">Calcium</keyword>
<dbReference type="PIRSF" id="PIRSF001024">
    <property type="entry name" value="Alph-amyl_fung"/>
    <property type="match status" value="1"/>
</dbReference>
<comment type="catalytic activity">
    <reaction evidence="1">
        <text>Endohydrolysis of (1-&gt;4)-alpha-D-glucosidic linkages in polysaccharides containing three or more (1-&gt;4)-alpha-linked D-glucose units.</text>
        <dbReference type="EC" id="3.2.1.1"/>
    </reaction>
</comment>
<evidence type="ECO:0000313" key="15">
    <source>
        <dbReference type="EMBL" id="KAL3421340.1"/>
    </source>
</evidence>
<evidence type="ECO:0000256" key="2">
    <source>
        <dbReference type="ARBA" id="ARBA00001913"/>
    </source>
</evidence>
<keyword evidence="16" id="KW-1185">Reference proteome</keyword>
<dbReference type="Proteomes" id="UP001629113">
    <property type="component" value="Unassembled WGS sequence"/>
</dbReference>
<feature type="domain" description="Glycosyl hydrolase family 13 catalytic" evidence="14">
    <location>
        <begin position="31"/>
        <end position="384"/>
    </location>
</feature>
<evidence type="ECO:0000256" key="1">
    <source>
        <dbReference type="ARBA" id="ARBA00000548"/>
    </source>
</evidence>
<dbReference type="InterPro" id="IPR015340">
    <property type="entry name" value="A_amylase_C_dom"/>
</dbReference>
<dbReference type="PANTHER" id="PTHR10357:SF215">
    <property type="entry name" value="ALPHA-AMYLASE 1"/>
    <property type="match status" value="1"/>
</dbReference>
<dbReference type="SMART" id="SM00642">
    <property type="entry name" value="Aamy"/>
    <property type="match status" value="1"/>
</dbReference>
<evidence type="ECO:0000256" key="12">
    <source>
        <dbReference type="ARBA" id="ARBA00023295"/>
    </source>
</evidence>
<dbReference type="InterPro" id="IPR013780">
    <property type="entry name" value="Glyco_hydro_b"/>
</dbReference>
<organism evidence="15 16">
    <name type="scientific">Phlyctema vagabunda</name>
    <dbReference type="NCBI Taxonomy" id="108571"/>
    <lineage>
        <taxon>Eukaryota</taxon>
        <taxon>Fungi</taxon>
        <taxon>Dikarya</taxon>
        <taxon>Ascomycota</taxon>
        <taxon>Pezizomycotina</taxon>
        <taxon>Leotiomycetes</taxon>
        <taxon>Helotiales</taxon>
        <taxon>Dermateaceae</taxon>
        <taxon>Phlyctema</taxon>
    </lineage>
</organism>
<keyword evidence="7" id="KW-0378">Hydrolase</keyword>
<evidence type="ECO:0000256" key="9">
    <source>
        <dbReference type="ARBA" id="ARBA00023157"/>
    </source>
</evidence>
<dbReference type="CDD" id="cd11319">
    <property type="entry name" value="AmyAc_euk_AmyA"/>
    <property type="match status" value="1"/>
</dbReference>
<evidence type="ECO:0000256" key="5">
    <source>
        <dbReference type="ARBA" id="ARBA00022723"/>
    </source>
</evidence>
<evidence type="ECO:0000256" key="4">
    <source>
        <dbReference type="ARBA" id="ARBA00012595"/>
    </source>
</evidence>
<keyword evidence="6 13" id="KW-0732">Signal</keyword>
<dbReference type="PANTHER" id="PTHR10357">
    <property type="entry name" value="ALPHA-AMYLASE FAMILY MEMBER"/>
    <property type="match status" value="1"/>
</dbReference>
<proteinExistence type="inferred from homology"/>
<sequence length="498" mass="54273">MKLFSLAALSLVCSTVSGLTPAQWRGQSIYQVVTDRFARTDGSVTASCNVNSYCGGTWQGIIKHLDYIQGMGFTAIWISPVTQQITGDSSDGQSYHGYWQNDLYKLNSNFGTADDLKQLSKAIHDRGMYLMVDIVTNHMAYLGCGSCVDYSTLKPFNSKSYYHDFCLINYNDATSIKNCWMGDNIVALPDLRTEDSSVSSMLNSWVKGLVTNYTIDGLRLDSAQQVSTASLKPLEAAAGVYVIGEIFNGAPDYTCPYQQSLSGVLNFPSYYWITEAFQTTSGSISNLANGINTLKSTCKDVTIMGSFLENHDVKRFPYTTSDLSLTKNAIAFTILQDGIPIVYYGQEQQFKGGDVPYDREALWTSGYSTTSTLYKFIGAINQIRNQALFKDPTYLTYNAYPVYSDTSTIVMRKGYTGAQIISVFSNRGASGASYTLSLTSSQTGFTANQALVEILGCTSYTTDSSGNLAVAMAGGAPRIFYPAAQLTGSAVCSTLTSK</sequence>
<dbReference type="InterPro" id="IPR017853">
    <property type="entry name" value="GH"/>
</dbReference>
<evidence type="ECO:0000256" key="7">
    <source>
        <dbReference type="ARBA" id="ARBA00022801"/>
    </source>
</evidence>
<evidence type="ECO:0000256" key="8">
    <source>
        <dbReference type="ARBA" id="ARBA00022837"/>
    </source>
</evidence>
<comment type="caution">
    <text evidence="15">The sequence shown here is derived from an EMBL/GenBank/DDBJ whole genome shotgun (WGS) entry which is preliminary data.</text>
</comment>
<dbReference type="Gene3D" id="2.60.40.1180">
    <property type="entry name" value="Golgi alpha-mannosidase II"/>
    <property type="match status" value="1"/>
</dbReference>
<dbReference type="Gene3D" id="3.20.20.80">
    <property type="entry name" value="Glycosidases"/>
    <property type="match status" value="1"/>
</dbReference>